<reference evidence="3" key="2">
    <citation type="submission" date="2013-04" db="EMBL/GenBank/DDBJ databases">
        <title>Genomic mechanisms accounting for the adaptation to parasitism in nematode-trapping fungi.</title>
        <authorList>
            <person name="Ahren D.G."/>
        </authorList>
    </citation>
    <scope>NUCLEOTIDE SEQUENCE [LARGE SCALE GENOMIC DNA]</scope>
    <source>
        <strain evidence="3">CBS 200.50</strain>
    </source>
</reference>
<keyword evidence="1" id="KW-0732">Signal</keyword>
<evidence type="ECO:0000313" key="3">
    <source>
        <dbReference type="Proteomes" id="UP000015100"/>
    </source>
</evidence>
<accession>S8AN78</accession>
<keyword evidence="3" id="KW-1185">Reference proteome</keyword>
<feature type="signal peptide" evidence="1">
    <location>
        <begin position="1"/>
        <end position="23"/>
    </location>
</feature>
<comment type="caution">
    <text evidence="2">The sequence shown here is derived from an EMBL/GenBank/DDBJ whole genome shotgun (WGS) entry which is preliminary data.</text>
</comment>
<organism evidence="2 3">
    <name type="scientific">Dactylellina haptotyla (strain CBS 200.50)</name>
    <name type="common">Nematode-trapping fungus</name>
    <name type="synonym">Monacrosporium haptotylum</name>
    <dbReference type="NCBI Taxonomy" id="1284197"/>
    <lineage>
        <taxon>Eukaryota</taxon>
        <taxon>Fungi</taxon>
        <taxon>Dikarya</taxon>
        <taxon>Ascomycota</taxon>
        <taxon>Pezizomycotina</taxon>
        <taxon>Orbiliomycetes</taxon>
        <taxon>Orbiliales</taxon>
        <taxon>Orbiliaceae</taxon>
        <taxon>Dactylellina</taxon>
    </lineage>
</organism>
<protein>
    <submittedName>
        <fullName evidence="2">Uncharacterized protein</fullName>
    </submittedName>
</protein>
<reference evidence="2 3" key="1">
    <citation type="journal article" date="2013" name="PLoS Genet.">
        <title>Genomic mechanisms accounting for the adaptation to parasitism in nematode-trapping fungi.</title>
        <authorList>
            <person name="Meerupati T."/>
            <person name="Andersson K.M."/>
            <person name="Friman E."/>
            <person name="Kumar D."/>
            <person name="Tunlid A."/>
            <person name="Ahren D."/>
        </authorList>
    </citation>
    <scope>NUCLEOTIDE SEQUENCE [LARGE SCALE GENOMIC DNA]</scope>
    <source>
        <strain evidence="2 3">CBS 200.50</strain>
    </source>
</reference>
<name>S8AN78_DACHA</name>
<dbReference type="HOGENOM" id="CLU_1189875_0_0_1"/>
<evidence type="ECO:0000256" key="1">
    <source>
        <dbReference type="SAM" id="SignalP"/>
    </source>
</evidence>
<feature type="chain" id="PRO_5004560660" evidence="1">
    <location>
        <begin position="24"/>
        <end position="233"/>
    </location>
</feature>
<dbReference type="AlphaFoldDB" id="S8AN78"/>
<sequence length="233" mass="26697">MALIKSLSKIFLLGSVFISPGEAAPHPKLVKRRTPLADANIGEICKIHIDWTAFGDYHSRPYGVWRDEIELEVYRGVYPDITIDDLISDPFQRVGLTRTTCNGYDQEWCFQSVPGLPIIRASPQHLFRRTSPSDRDYIQFYVGPPEDVSVAFHTDHNGNPDDDYWDPNFFPHCRDVSQLPGFEFKGRFDTWINGLKYDDGNATSFDCYFECPMYIDPTPDENLASSFSTFFKA</sequence>
<dbReference type="Proteomes" id="UP000015100">
    <property type="component" value="Unassembled WGS sequence"/>
</dbReference>
<proteinExistence type="predicted"/>
<dbReference type="OrthoDB" id="10595046at2759"/>
<evidence type="ECO:0000313" key="2">
    <source>
        <dbReference type="EMBL" id="EPS44385.1"/>
    </source>
</evidence>
<dbReference type="EMBL" id="AQGS01000047">
    <property type="protein sequence ID" value="EPS44385.1"/>
    <property type="molecule type" value="Genomic_DNA"/>
</dbReference>
<gene>
    <name evidence="2" type="ORF">H072_1594</name>
</gene>